<dbReference type="InterPro" id="IPR011990">
    <property type="entry name" value="TPR-like_helical_dom_sf"/>
</dbReference>
<dbReference type="Gene3D" id="1.25.40.10">
    <property type="entry name" value="Tetratricopeptide repeat domain"/>
    <property type="match status" value="1"/>
</dbReference>
<evidence type="ECO:0000259" key="2">
    <source>
        <dbReference type="Pfam" id="PF08336"/>
    </source>
</evidence>
<dbReference type="Pfam" id="PF08336">
    <property type="entry name" value="P4Ha_N"/>
    <property type="match status" value="1"/>
</dbReference>
<evidence type="ECO:0000256" key="1">
    <source>
        <dbReference type="SAM" id="SignalP"/>
    </source>
</evidence>
<keyword evidence="4" id="KW-1185">Reference proteome</keyword>
<evidence type="ECO:0000313" key="4">
    <source>
        <dbReference type="Proteomes" id="UP001519460"/>
    </source>
</evidence>
<proteinExistence type="predicted"/>
<comment type="caution">
    <text evidence="3">The sequence shown here is derived from an EMBL/GenBank/DDBJ whole genome shotgun (WGS) entry which is preliminary data.</text>
</comment>
<evidence type="ECO:0000313" key="3">
    <source>
        <dbReference type="EMBL" id="KAK7487666.1"/>
    </source>
</evidence>
<dbReference type="Proteomes" id="UP001519460">
    <property type="component" value="Unassembled WGS sequence"/>
</dbReference>
<feature type="domain" description="Prolyl 4-hydroxylase N-terminal" evidence="2">
    <location>
        <begin position="24"/>
        <end position="150"/>
    </location>
</feature>
<reference evidence="3 4" key="1">
    <citation type="journal article" date="2023" name="Sci. Data">
        <title>Genome assembly of the Korean intertidal mud-creeper Batillaria attramentaria.</title>
        <authorList>
            <person name="Patra A.K."/>
            <person name="Ho P.T."/>
            <person name="Jun S."/>
            <person name="Lee S.J."/>
            <person name="Kim Y."/>
            <person name="Won Y.J."/>
        </authorList>
    </citation>
    <scope>NUCLEOTIDE SEQUENCE [LARGE SCALE GENOMIC DNA]</scope>
    <source>
        <strain evidence="3">Wonlab-2016</strain>
    </source>
</reference>
<organism evidence="3 4">
    <name type="scientific">Batillaria attramentaria</name>
    <dbReference type="NCBI Taxonomy" id="370345"/>
    <lineage>
        <taxon>Eukaryota</taxon>
        <taxon>Metazoa</taxon>
        <taxon>Spiralia</taxon>
        <taxon>Lophotrochozoa</taxon>
        <taxon>Mollusca</taxon>
        <taxon>Gastropoda</taxon>
        <taxon>Caenogastropoda</taxon>
        <taxon>Sorbeoconcha</taxon>
        <taxon>Cerithioidea</taxon>
        <taxon>Batillariidae</taxon>
        <taxon>Batillaria</taxon>
    </lineage>
</organism>
<dbReference type="Gene3D" id="6.10.140.1460">
    <property type="match status" value="1"/>
</dbReference>
<name>A0ABD0KKP1_9CAEN</name>
<gene>
    <name evidence="3" type="ORF">BaRGS_00021085</name>
</gene>
<dbReference type="InterPro" id="IPR013547">
    <property type="entry name" value="P4H_N"/>
</dbReference>
<accession>A0ABD0KKP1</accession>
<protein>
    <recommendedName>
        <fullName evidence="2">Prolyl 4-hydroxylase N-terminal domain-containing protein</fullName>
    </recommendedName>
</protein>
<sequence length="282" mass="32079">MSQSTLAVMVLIMTSYCKGEVFTSSEKIMELATRERALLDALQTHINAEYDNLKALSGFLAERSKVVRVTTDKQHALTAEHPNGAFHLIKLYTRDWQNVAVANPIFNKNIAHLKQNLPTNDDFQGACTALVRLQRVYKLDVQDMYAGNYAGYQGPPLDPEDTFEVGRQAFMDGYLNESVQWLELAVRALKEEDDRLGSSRYHRARRGQAYGLLGRAYYFLNNTERAHETHKLGIEVDSQAGDLIQLQKELDEARPTSVYGQVDDEWSEDMSQLCSRDKTHRV</sequence>
<feature type="chain" id="PRO_5044859002" description="Prolyl 4-hydroxylase N-terminal domain-containing protein" evidence="1">
    <location>
        <begin position="20"/>
        <end position="282"/>
    </location>
</feature>
<dbReference type="EMBL" id="JACVVK020000161">
    <property type="protein sequence ID" value="KAK7487666.1"/>
    <property type="molecule type" value="Genomic_DNA"/>
</dbReference>
<keyword evidence="1" id="KW-0732">Signal</keyword>
<feature type="signal peptide" evidence="1">
    <location>
        <begin position="1"/>
        <end position="19"/>
    </location>
</feature>
<dbReference type="AlphaFoldDB" id="A0ABD0KKP1"/>
<feature type="non-terminal residue" evidence="3">
    <location>
        <position position="282"/>
    </location>
</feature>